<dbReference type="EMBL" id="CP000786">
    <property type="protein sequence ID" value="ABZ96212.1"/>
    <property type="molecule type" value="Genomic_DNA"/>
</dbReference>
<dbReference type="HOGENOM" id="CLU_1260128_0_0_12"/>
<dbReference type="Proteomes" id="UP000001847">
    <property type="component" value="Chromosome I"/>
</dbReference>
<feature type="transmembrane region" description="Helical" evidence="2">
    <location>
        <begin position="83"/>
        <end position="101"/>
    </location>
</feature>
<protein>
    <submittedName>
        <fullName evidence="3">Uncharacterized protein</fullName>
    </submittedName>
</protein>
<organism evidence="3 4">
    <name type="scientific">Leptospira biflexa serovar Patoc (strain Patoc 1 / ATCC 23582 / Paris)</name>
    <dbReference type="NCBI Taxonomy" id="456481"/>
    <lineage>
        <taxon>Bacteria</taxon>
        <taxon>Pseudomonadati</taxon>
        <taxon>Spirochaetota</taxon>
        <taxon>Spirochaetia</taxon>
        <taxon>Leptospirales</taxon>
        <taxon>Leptospiraceae</taxon>
        <taxon>Leptospira</taxon>
    </lineage>
</organism>
<evidence type="ECO:0000256" key="2">
    <source>
        <dbReference type="SAM" id="Phobius"/>
    </source>
</evidence>
<feature type="compositionally biased region" description="Basic residues" evidence="1">
    <location>
        <begin position="28"/>
        <end position="39"/>
    </location>
</feature>
<proteinExistence type="predicted"/>
<dbReference type="KEGG" id="lbi:LEPBI_I0065"/>
<feature type="region of interest" description="Disordered" evidence="1">
    <location>
        <begin position="112"/>
        <end position="141"/>
    </location>
</feature>
<dbReference type="STRING" id="456481.LEPBI_I0065"/>
<evidence type="ECO:0000313" key="3">
    <source>
        <dbReference type="EMBL" id="ABZ96212.1"/>
    </source>
</evidence>
<reference evidence="3 4" key="1">
    <citation type="journal article" date="2008" name="PLoS ONE">
        <title>Genome sequence of the saprophyte Leptospira biflexa provides insights into the evolution of Leptospira and the pathogenesis of leptospirosis.</title>
        <authorList>
            <person name="Picardeau M."/>
            <person name="Bulach D.M."/>
            <person name="Bouchier C."/>
            <person name="Zuerner R.L."/>
            <person name="Zidane N."/>
            <person name="Wilson P.J."/>
            <person name="Creno S."/>
            <person name="Kuczek E.S."/>
            <person name="Bommezzadri S."/>
            <person name="Davis J.C."/>
            <person name="McGrath A."/>
            <person name="Johnson M.J."/>
            <person name="Boursaux-Eude C."/>
            <person name="Seemann T."/>
            <person name="Rouy Z."/>
            <person name="Coppel R.L."/>
            <person name="Rood J.I."/>
            <person name="Lajus A."/>
            <person name="Davies J.K."/>
            <person name="Medigue C."/>
            <person name="Adler B."/>
        </authorList>
    </citation>
    <scope>NUCLEOTIDE SEQUENCE [LARGE SCALE GENOMIC DNA]</scope>
    <source>
        <strain evidence="4">Patoc 1 / ATCC 23582 / Paris</strain>
    </source>
</reference>
<sequence>MITIIRIVSAIRIIIMATKKSSSAAKKKAVKKAAKKTNTVKKQSTRNESASLFGNDESAQASLQSPVSHSEGSSHASKESGNGVYLFLVLAGILAIGYLGYVKYLKPKAPTATTQTDATKVPADAQTKPVADSAEKKVEETSKEGSSTGFLTDKIASKKFTEASAYCKSVGGVVPSKDDLVKFAATAPTEIKTSEDKFWTKTEIDKKSGLAYRFSNGKAPKVDKATSLKVLCKN</sequence>
<evidence type="ECO:0000256" key="1">
    <source>
        <dbReference type="SAM" id="MobiDB-lite"/>
    </source>
</evidence>
<keyword evidence="2" id="KW-0812">Transmembrane</keyword>
<keyword evidence="2" id="KW-1133">Transmembrane helix</keyword>
<evidence type="ECO:0000313" key="4">
    <source>
        <dbReference type="Proteomes" id="UP000001847"/>
    </source>
</evidence>
<keyword evidence="4" id="KW-1185">Reference proteome</keyword>
<keyword evidence="2" id="KW-0472">Membrane</keyword>
<dbReference type="AlphaFoldDB" id="B0SJP9"/>
<name>B0SJP9_LEPBP</name>
<feature type="compositionally biased region" description="Polar residues" evidence="1">
    <location>
        <begin position="46"/>
        <end position="75"/>
    </location>
</feature>
<accession>B0SJP9</accession>
<gene>
    <name evidence="3" type="ordered locus">LEPBI_I0065</name>
</gene>
<feature type="region of interest" description="Disordered" evidence="1">
    <location>
        <begin position="28"/>
        <end position="77"/>
    </location>
</feature>